<reference evidence="2 3" key="1">
    <citation type="submission" date="2016-09" db="EMBL/GenBank/DDBJ databases">
        <authorList>
            <person name="Capua I."/>
            <person name="De Benedictis P."/>
            <person name="Joannis T."/>
            <person name="Lombin L.H."/>
            <person name="Cattoli G."/>
        </authorList>
    </citation>
    <scope>NUCLEOTIDE SEQUENCE [LARGE SCALE GENOMIC DNA]</scope>
    <source>
        <strain evidence="2 3">NRS-1</strain>
    </source>
</reference>
<keyword evidence="1" id="KW-0812">Transmembrane</keyword>
<gene>
    <name evidence="2" type="ORF">BHF72_0054</name>
</gene>
<protein>
    <submittedName>
        <fullName evidence="2">Helix-hairpin-helix motif family protein</fullName>
    </submittedName>
</protein>
<organism evidence="2 3">
    <name type="scientific">Cloacibacterium normanense</name>
    <dbReference type="NCBI Taxonomy" id="237258"/>
    <lineage>
        <taxon>Bacteria</taxon>
        <taxon>Pseudomonadati</taxon>
        <taxon>Bacteroidota</taxon>
        <taxon>Flavobacteriia</taxon>
        <taxon>Flavobacteriales</taxon>
        <taxon>Weeksellaceae</taxon>
    </lineage>
</organism>
<dbReference type="EMBL" id="MKGI01000071">
    <property type="protein sequence ID" value="OEL10859.1"/>
    <property type="molecule type" value="Genomic_DNA"/>
</dbReference>
<dbReference type="PANTHER" id="PTHR21180:SF32">
    <property type="entry name" value="ENDONUCLEASE_EXONUCLEASE_PHOSPHATASE FAMILY DOMAIN-CONTAINING PROTEIN 1"/>
    <property type="match status" value="1"/>
</dbReference>
<accession>A0A1E5UD64</accession>
<dbReference type="STRING" id="237258.SAMN04489756_10756"/>
<evidence type="ECO:0000256" key="1">
    <source>
        <dbReference type="SAM" id="Phobius"/>
    </source>
</evidence>
<dbReference type="SUPFAM" id="SSF47781">
    <property type="entry name" value="RuvA domain 2-like"/>
    <property type="match status" value="4"/>
</dbReference>
<dbReference type="PANTHER" id="PTHR21180">
    <property type="entry name" value="ENDONUCLEASE/EXONUCLEASE/PHOSPHATASE FAMILY DOMAIN-CONTAINING PROTEIN 1"/>
    <property type="match status" value="1"/>
</dbReference>
<feature type="transmembrane region" description="Helical" evidence="1">
    <location>
        <begin position="20"/>
        <end position="40"/>
    </location>
</feature>
<dbReference type="InterPro" id="IPR051675">
    <property type="entry name" value="Endo/Exo/Phosphatase_dom_1"/>
</dbReference>
<evidence type="ECO:0000313" key="3">
    <source>
        <dbReference type="Proteomes" id="UP000095601"/>
    </source>
</evidence>
<keyword evidence="3" id="KW-1185">Reference proteome</keyword>
<dbReference type="PATRIC" id="fig|237258.4.peg.252"/>
<keyword evidence="1" id="KW-0472">Membrane</keyword>
<evidence type="ECO:0000313" key="2">
    <source>
        <dbReference type="EMBL" id="OEL10859.1"/>
    </source>
</evidence>
<dbReference type="AlphaFoldDB" id="A0A1E5UD64"/>
<sequence>MGKTNTMKPKLPFEIRKKQFYALSLLGIFIVIFQLSYLVYKGKQETKFPEIHFTNSNEPQLFLTEFDPNQLNEKQWENLGFTAKQVKTILKYKEIVGGNFTSKEQLKKCYSISEEKFAELEPYILLPEDNSKNSKKNFTKFEHKELQIKGKFNPDLYSQKDWENLGFSEKQAAAIIKYKQYLGGSFVSKEKFKECFIISPENYQKLSPFLLLPEKTPENFERKYQNIASEKPKIQYFEFDPNSLDTNGWQKLGFSEKQASVIVNYRERNLKGSFKSLEDIKKCFVISEEKFNELKPYIKLNLIQKASENTAQNIPEKAKPTTDFSKIDLNKITFQQLIEFGFDEKSAASFIGFRNKLGGFMKSSHVLETYNIDKNLAEKLINISPLNNMNVQKFSLLDAPEDWLKNHPYFRYYANKIIYYRISFPKESTIFEKMKAKPEDEAKMRLYLK</sequence>
<proteinExistence type="predicted"/>
<dbReference type="Proteomes" id="UP000095601">
    <property type="component" value="Unassembled WGS sequence"/>
</dbReference>
<dbReference type="InterPro" id="IPR010994">
    <property type="entry name" value="RuvA_2-like"/>
</dbReference>
<keyword evidence="1" id="KW-1133">Transmembrane helix</keyword>
<comment type="caution">
    <text evidence="2">The sequence shown here is derived from an EMBL/GenBank/DDBJ whole genome shotgun (WGS) entry which is preliminary data.</text>
</comment>
<name>A0A1E5UD64_9FLAO</name>